<dbReference type="Pfam" id="PF26013">
    <property type="entry name" value="DUF8004"/>
    <property type="match status" value="1"/>
</dbReference>
<proteinExistence type="predicted"/>
<dbReference type="PANTHER" id="PTHR39601:SF1">
    <property type="entry name" value="CHORIOGENIN HMINOR"/>
    <property type="match status" value="1"/>
</dbReference>
<evidence type="ECO:0000313" key="3">
    <source>
        <dbReference type="EMBL" id="PHH80745.1"/>
    </source>
</evidence>
<protein>
    <recommendedName>
        <fullName evidence="2">DUF8004 domain-containing protein</fullName>
    </recommendedName>
</protein>
<dbReference type="AlphaFoldDB" id="A0A2C5ZFM6"/>
<comment type="caution">
    <text evidence="3">The sequence shown here is derived from an EMBL/GenBank/DDBJ whole genome shotgun (WGS) entry which is preliminary data.</text>
</comment>
<gene>
    <name evidence="3" type="ORF">CDD82_1536</name>
</gene>
<dbReference type="OrthoDB" id="4114825at2759"/>
<reference evidence="3 4" key="1">
    <citation type="submission" date="2017-06" db="EMBL/GenBank/DDBJ databases">
        <title>Ant-infecting Ophiocordyceps genomes reveal a high diversity of potential behavioral manipulation genes and a possible major role for enterotoxins.</title>
        <authorList>
            <person name="De Bekker C."/>
            <person name="Evans H.C."/>
            <person name="Brachmann A."/>
            <person name="Hughes D.P."/>
        </authorList>
    </citation>
    <scope>NUCLEOTIDE SEQUENCE [LARGE SCALE GENOMIC DNA]</scope>
    <source>
        <strain evidence="3 4">1348a</strain>
    </source>
</reference>
<keyword evidence="4" id="KW-1185">Reference proteome</keyword>
<dbReference type="EMBL" id="NJEU01000147">
    <property type="protein sequence ID" value="PHH80745.1"/>
    <property type="molecule type" value="Genomic_DNA"/>
</dbReference>
<evidence type="ECO:0000256" key="1">
    <source>
        <dbReference type="SAM" id="MobiDB-lite"/>
    </source>
</evidence>
<accession>A0A2C5ZFM6</accession>
<organism evidence="3 4">
    <name type="scientific">Ophiocordyceps australis</name>
    <dbReference type="NCBI Taxonomy" id="1399860"/>
    <lineage>
        <taxon>Eukaryota</taxon>
        <taxon>Fungi</taxon>
        <taxon>Dikarya</taxon>
        <taxon>Ascomycota</taxon>
        <taxon>Pezizomycotina</taxon>
        <taxon>Sordariomycetes</taxon>
        <taxon>Hypocreomycetidae</taxon>
        <taxon>Hypocreales</taxon>
        <taxon>Ophiocordycipitaceae</taxon>
        <taxon>Ophiocordyceps</taxon>
    </lineage>
</organism>
<feature type="region of interest" description="Disordered" evidence="1">
    <location>
        <begin position="678"/>
        <end position="702"/>
    </location>
</feature>
<name>A0A2C5ZFM6_9HYPO</name>
<dbReference type="PANTHER" id="PTHR39601">
    <property type="entry name" value="CHORIOGENIN HMINOR"/>
    <property type="match status" value="1"/>
</dbReference>
<dbReference type="InterPro" id="IPR058317">
    <property type="entry name" value="DUF8004"/>
</dbReference>
<evidence type="ECO:0000313" key="4">
    <source>
        <dbReference type="Proteomes" id="UP000224854"/>
    </source>
</evidence>
<feature type="domain" description="DUF8004" evidence="2">
    <location>
        <begin position="163"/>
        <end position="253"/>
    </location>
</feature>
<evidence type="ECO:0000259" key="2">
    <source>
        <dbReference type="Pfam" id="PF26013"/>
    </source>
</evidence>
<dbReference type="Proteomes" id="UP000224854">
    <property type="component" value="Unassembled WGS sequence"/>
</dbReference>
<sequence>MAASGALKRWDAGKGTCEPWSGSGRDSDLWVRDGNCLIYLRAKDRARRAPSFRLPFSSLLDASCFPLIERYLVVAGQRPRSAAEITRWHRSCTRQTVELLIPPQATPGLDAAHAHATAQYLAVRNFVAWVLGKPLVGESLGSAYIALLTSMYELRSGVKDNVHDLVCFLRRSGHFNLVNRPDYAVAALVFAETFRLRDVYLLAFAHCVGMSPKLALSAEYQNISSASKTLLSQARQHLNSRMAKVAAMLANFADDELSETHLGIPAGVRAHLERFRSFLLTFYSSKLGYYPPRVFDAAILRSLAHDFAALYRLLQDQAYQSVHSIPHAAVGGICTLQLVQALDARHAFDPLPHPLPLLPLLDPPSRRLSWLPRDRHHSHQVQHAALVKASNWDEAAFGNPLVRAYRRYEGDLVLAPAKTDKTERASLADARKVRWILVYALHQALRHVGGGAPEVRDEPAAPYLLTAPVGRALPWSEDERPDSPSRHSQSSDRIEIVPDIDYFALTHRQRGDSLGSTLSEQMQPQALRSSSIRRSNSISHVLGRNSTLRRSLLVLPSASPSDDLDSRIPLDASPRSASTALASSIITSPSPTSPALEALAPPPVYSLEASPKPPRRESLPLISKFNPSFNKASLTRTASMTRRPISSALEGYSYAITEGRNLIRRHSSVAASDIALRRRSSNSPAPNHAQHHQNQSPSRRLPHVIDEEDPSCLLTRDSCDWNAMQAFLDGKPVRGTEVWEHYTDLGGLTELA</sequence>